<dbReference type="InterPro" id="IPR025110">
    <property type="entry name" value="AMP-bd_C"/>
</dbReference>
<reference evidence="4" key="1">
    <citation type="journal article" date="2013" name="Genome Announc.">
        <title>Draft genome sequence of the ascomycete Phaeoacremonium aleophilum strain UCR-PA7, a causal agent of the esca disease complex in grapevines.</title>
        <authorList>
            <person name="Blanco-Ulate B."/>
            <person name="Rolshausen P."/>
            <person name="Cantu D."/>
        </authorList>
    </citation>
    <scope>NUCLEOTIDE SEQUENCE [LARGE SCALE GENOMIC DNA]</scope>
    <source>
        <strain evidence="4">UCR-PA7</strain>
    </source>
</reference>
<proteinExistence type="predicted"/>
<dbReference type="Pfam" id="PF00501">
    <property type="entry name" value="AMP-binding"/>
    <property type="match status" value="1"/>
</dbReference>
<dbReference type="EMBL" id="KB933101">
    <property type="protein sequence ID" value="EOO00191.1"/>
    <property type="molecule type" value="Genomic_DNA"/>
</dbReference>
<feature type="domain" description="AMP-dependent synthetase/ligase" evidence="1">
    <location>
        <begin position="14"/>
        <end position="138"/>
    </location>
</feature>
<dbReference type="InterPro" id="IPR045851">
    <property type="entry name" value="AMP-bd_C_sf"/>
</dbReference>
<dbReference type="InterPro" id="IPR042099">
    <property type="entry name" value="ANL_N_sf"/>
</dbReference>
<dbReference type="Proteomes" id="UP000014074">
    <property type="component" value="Unassembled WGS sequence"/>
</dbReference>
<dbReference type="OrthoDB" id="10253869at2759"/>
<dbReference type="eggNOG" id="KOG1175">
    <property type="taxonomic scope" value="Eukaryota"/>
</dbReference>
<dbReference type="Pfam" id="PF13193">
    <property type="entry name" value="AMP-binding_C"/>
    <property type="match status" value="1"/>
</dbReference>
<keyword evidence="4" id="KW-1185">Reference proteome</keyword>
<evidence type="ECO:0000313" key="4">
    <source>
        <dbReference type="Proteomes" id="UP000014074"/>
    </source>
</evidence>
<evidence type="ECO:0000313" key="3">
    <source>
        <dbReference type="EMBL" id="EOO00191.1"/>
    </source>
</evidence>
<dbReference type="GO" id="GO:0030729">
    <property type="term" value="F:acetoacetate-CoA ligase activity"/>
    <property type="evidence" value="ECO:0007669"/>
    <property type="project" value="TreeGrafter"/>
</dbReference>
<dbReference type="InterPro" id="IPR000873">
    <property type="entry name" value="AMP-dep_synth/lig_dom"/>
</dbReference>
<dbReference type="Gene3D" id="3.30.300.30">
    <property type="match status" value="1"/>
</dbReference>
<organism evidence="3 4">
    <name type="scientific">Phaeoacremonium minimum (strain UCR-PA7)</name>
    <name type="common">Esca disease fungus</name>
    <name type="synonym">Togninia minima</name>
    <dbReference type="NCBI Taxonomy" id="1286976"/>
    <lineage>
        <taxon>Eukaryota</taxon>
        <taxon>Fungi</taxon>
        <taxon>Dikarya</taxon>
        <taxon>Ascomycota</taxon>
        <taxon>Pezizomycotina</taxon>
        <taxon>Sordariomycetes</taxon>
        <taxon>Sordariomycetidae</taxon>
        <taxon>Togniniales</taxon>
        <taxon>Togniniaceae</taxon>
        <taxon>Phaeoacremonium</taxon>
    </lineage>
</organism>
<dbReference type="GeneID" id="19324695"/>
<protein>
    <submittedName>
        <fullName evidence="3">Putative acetoacetyl-synthetase protein</fullName>
    </submittedName>
</protein>
<evidence type="ECO:0000259" key="2">
    <source>
        <dbReference type="Pfam" id="PF13193"/>
    </source>
</evidence>
<gene>
    <name evidence="3" type="ORF">UCRPA7_4262</name>
</gene>
<dbReference type="Gene3D" id="3.40.50.12780">
    <property type="entry name" value="N-terminal domain of ligase-like"/>
    <property type="match status" value="2"/>
</dbReference>
<dbReference type="PANTHER" id="PTHR42921:SF1">
    <property type="entry name" value="ACETOACETYL-COA SYNTHETASE"/>
    <property type="match status" value="1"/>
</dbReference>
<accession>R8BLB5</accession>
<feature type="domain" description="AMP-binding enzyme C-terminal" evidence="2">
    <location>
        <begin position="275"/>
        <end position="346"/>
    </location>
</feature>
<evidence type="ECO:0000259" key="1">
    <source>
        <dbReference type="Pfam" id="PF00501"/>
    </source>
</evidence>
<dbReference type="InterPro" id="IPR020845">
    <property type="entry name" value="AMP-binding_CS"/>
</dbReference>
<dbReference type="PROSITE" id="PS00455">
    <property type="entry name" value="AMP_BINDING"/>
    <property type="match status" value="1"/>
</dbReference>
<dbReference type="PANTHER" id="PTHR42921">
    <property type="entry name" value="ACETOACETYL-COA SYNTHETASE"/>
    <property type="match status" value="1"/>
</dbReference>
<dbReference type="AlphaFoldDB" id="R8BLB5"/>
<sequence>MGAKGILERYLQIKPKVLFVDAEILYAGKTIDLRNKLKTVVAELVKQVTELEKVIVTYGSTWNDPSVTPLSQFLNVKPEPLTYVQLPFDHPIYILYSSGTTGPPKCICHAAGGALLQQKKDYILGFDMGPDDVYYQYTTHVGLTSGSGGTDLVAGIVGGTPLLPAHRGELAASILGMKVEIWDLDGNNIEDTGEKGDLVVTKPFFSMPITFWGDGGEEKYRKAYFDTFPGIWHHGDYIRKNLKTQGYEILGRSDGVLNPGGVRFGTAELYGIIDKFPQVQDYIAVGQRRPKDSDEQVLMFLKMKKGRLSQDLRESIQNAVRQQLSPRHVPAHILEVNDIPYTMNGKRIEALVREVVCGRTPKVGGMAVNPESLEEYKKFVDLPTTAARAKL</sequence>
<dbReference type="RefSeq" id="XP_007915014.1">
    <property type="nucleotide sequence ID" value="XM_007916823.1"/>
</dbReference>
<dbReference type="HOGENOM" id="CLU_000022_3_3_1"/>
<name>R8BLB5_PHAM7</name>
<dbReference type="SUPFAM" id="SSF56801">
    <property type="entry name" value="Acetyl-CoA synthetase-like"/>
    <property type="match status" value="1"/>
</dbReference>
<dbReference type="KEGG" id="tmn:UCRPA7_4262"/>